<reference evidence="14 15" key="1">
    <citation type="journal article" date="2019" name="Nat. Med.">
        <title>A library of human gut bacterial isolates paired with longitudinal multiomics data enables mechanistic microbiome research.</title>
        <authorList>
            <person name="Poyet M."/>
            <person name="Groussin M."/>
            <person name="Gibbons S.M."/>
            <person name="Avila-Pacheco J."/>
            <person name="Jiang X."/>
            <person name="Kearney S.M."/>
            <person name="Perrotta A.R."/>
            <person name="Berdy B."/>
            <person name="Zhao S."/>
            <person name="Lieberman T.D."/>
            <person name="Swanson P.K."/>
            <person name="Smith M."/>
            <person name="Roesemann S."/>
            <person name="Alexander J.E."/>
            <person name="Rich S.A."/>
            <person name="Livny J."/>
            <person name="Vlamakis H."/>
            <person name="Clish C."/>
            <person name="Bullock K."/>
            <person name="Deik A."/>
            <person name="Scott J."/>
            <person name="Pierce K.A."/>
            <person name="Xavier R.J."/>
            <person name="Alm E.J."/>
        </authorList>
    </citation>
    <scope>NUCLEOTIDE SEQUENCE [LARGE SCALE GENOMIC DNA]</scope>
    <source>
        <strain evidence="13 14">BIOML-A166</strain>
        <strain evidence="12 15">BIOML-A320</strain>
    </source>
</reference>
<comment type="similarity">
    <text evidence="7 10">Belongs to the fluoride channel Fluc/FEX (TC 1.A.43) family.</text>
</comment>
<comment type="activity regulation">
    <text evidence="10">Na(+) is not transported, but it plays an essential structural role and its presence is essential for fluoride channel function.</text>
</comment>
<feature type="binding site" evidence="10">
    <location>
        <position position="197"/>
    </location>
    <ligand>
        <name>Na(+)</name>
        <dbReference type="ChEBI" id="CHEBI:29101"/>
        <note>structural</note>
    </ligand>
</feature>
<feature type="transmembrane region" description="Helical" evidence="10">
    <location>
        <begin position="116"/>
        <end position="139"/>
    </location>
</feature>
<evidence type="ECO:0000313" key="15">
    <source>
        <dbReference type="Proteomes" id="UP000478746"/>
    </source>
</evidence>
<evidence type="ECO:0000256" key="5">
    <source>
        <dbReference type="ARBA" id="ARBA00023136"/>
    </source>
</evidence>
<feature type="region of interest" description="Disordered" evidence="11">
    <location>
        <begin position="307"/>
        <end position="417"/>
    </location>
</feature>
<dbReference type="GO" id="GO:0005886">
    <property type="term" value="C:plasma membrane"/>
    <property type="evidence" value="ECO:0007669"/>
    <property type="project" value="UniProtKB-SubCell"/>
</dbReference>
<protein>
    <recommendedName>
        <fullName evidence="10">Fluoride-specific ion channel FluC</fullName>
    </recommendedName>
</protein>
<evidence type="ECO:0000256" key="7">
    <source>
        <dbReference type="ARBA" id="ARBA00035120"/>
    </source>
</evidence>
<evidence type="ECO:0000256" key="3">
    <source>
        <dbReference type="ARBA" id="ARBA00022692"/>
    </source>
</evidence>
<feature type="transmembrane region" description="Helical" evidence="10">
    <location>
        <begin position="186"/>
        <end position="207"/>
    </location>
</feature>
<dbReference type="Pfam" id="PF02537">
    <property type="entry name" value="CRCB"/>
    <property type="match status" value="1"/>
</dbReference>
<dbReference type="InterPro" id="IPR003691">
    <property type="entry name" value="FluC"/>
</dbReference>
<keyword evidence="10" id="KW-0813">Transport</keyword>
<evidence type="ECO:0000256" key="2">
    <source>
        <dbReference type="ARBA" id="ARBA00022475"/>
    </source>
</evidence>
<comment type="caution">
    <text evidence="12">The sequence shown here is derived from an EMBL/GenBank/DDBJ whole genome shotgun (WGS) entry which is preliminary data.</text>
</comment>
<feature type="transmembrane region" description="Helical" evidence="10">
    <location>
        <begin position="227"/>
        <end position="247"/>
    </location>
</feature>
<dbReference type="Proteomes" id="UP000461165">
    <property type="component" value="Unassembled WGS sequence"/>
</dbReference>
<keyword evidence="10" id="KW-0406">Ion transport</keyword>
<dbReference type="EMBL" id="WDVF01000009">
    <property type="protein sequence ID" value="KAB7135518.1"/>
    <property type="molecule type" value="Genomic_DNA"/>
</dbReference>
<feature type="compositionally biased region" description="Low complexity" evidence="11">
    <location>
        <begin position="307"/>
        <end position="320"/>
    </location>
</feature>
<proteinExistence type="inferred from homology"/>
<dbReference type="GO" id="GO:0140114">
    <property type="term" value="P:cellular detoxification of fluoride"/>
    <property type="evidence" value="ECO:0007669"/>
    <property type="project" value="UniProtKB-UniRule"/>
</dbReference>
<evidence type="ECO:0000256" key="9">
    <source>
        <dbReference type="ARBA" id="ARBA00049940"/>
    </source>
</evidence>
<sequence>MSESAESDIQGAYVGAQCKLICVRKAATAAQLVVARPMGGTTLSAEGQYRGSAMESQEQSPGDVVTAGEDSHPITQAIDTVEVTHAGATAPAANTMNPPTIPLAPMKRMQARFNPLADGLMYVVVFVGGFVGVGCRHALDMLLPSVSGTPFVVGTFVSNMVACFLFAMLTEFMATASWLRRRVRQVVSRGVGLGLLGGLSTMSGVMLETMEGLHERHIASALGYLAGNFAGGLLTAAAGVVLMQALLSRSTRKRVRGAFSAVSVSDSAESDTQGVRHVKVADVARSAAQAAMEAAQAAQQAAQTAQQIAQTGQVPRVETPTVPPTASQPMQTGRVPQIPPLAVPQLAQSSQPLLREPDTPDLGQLPEPIQQSQPIQQPQQQSQPIQQPANPLPPSFEPKPITAEISLVADPTTGEVR</sequence>
<evidence type="ECO:0000256" key="10">
    <source>
        <dbReference type="HAMAP-Rule" id="MF_00454"/>
    </source>
</evidence>
<feature type="binding site" evidence="10">
    <location>
        <position position="200"/>
    </location>
    <ligand>
        <name>Na(+)</name>
        <dbReference type="ChEBI" id="CHEBI:29101"/>
        <note>structural</note>
    </ligand>
</feature>
<evidence type="ECO:0000313" key="12">
    <source>
        <dbReference type="EMBL" id="KAB6838080.1"/>
    </source>
</evidence>
<dbReference type="PANTHER" id="PTHR28259:SF1">
    <property type="entry name" value="FLUORIDE EXPORT PROTEIN 1-RELATED"/>
    <property type="match status" value="1"/>
</dbReference>
<keyword evidence="2 10" id="KW-1003">Cell membrane</keyword>
<evidence type="ECO:0000256" key="8">
    <source>
        <dbReference type="ARBA" id="ARBA00035585"/>
    </source>
</evidence>
<keyword evidence="3 10" id="KW-0812">Transmembrane</keyword>
<evidence type="ECO:0000256" key="4">
    <source>
        <dbReference type="ARBA" id="ARBA00022989"/>
    </source>
</evidence>
<organism evidence="12 15">
    <name type="scientific">Bifidobacterium longum</name>
    <dbReference type="NCBI Taxonomy" id="216816"/>
    <lineage>
        <taxon>Bacteria</taxon>
        <taxon>Bacillati</taxon>
        <taxon>Actinomycetota</taxon>
        <taxon>Actinomycetes</taxon>
        <taxon>Bifidobacteriales</taxon>
        <taxon>Bifidobacteriaceae</taxon>
        <taxon>Bifidobacterium</taxon>
    </lineage>
</organism>
<keyword evidence="10" id="KW-0915">Sodium</keyword>
<dbReference type="GO" id="GO:0062054">
    <property type="term" value="F:fluoride channel activity"/>
    <property type="evidence" value="ECO:0007669"/>
    <property type="project" value="UniProtKB-UniRule"/>
</dbReference>
<gene>
    <name evidence="10" type="primary">fluC</name>
    <name evidence="10" type="synonym">crcB</name>
    <name evidence="13" type="ORF">GBC97_06025</name>
    <name evidence="12" type="ORF">GBK08_05795</name>
</gene>
<keyword evidence="10" id="KW-0479">Metal-binding</keyword>
<keyword evidence="5 10" id="KW-0472">Membrane</keyword>
<evidence type="ECO:0000256" key="11">
    <source>
        <dbReference type="SAM" id="MobiDB-lite"/>
    </source>
</evidence>
<dbReference type="GO" id="GO:0046872">
    <property type="term" value="F:metal ion binding"/>
    <property type="evidence" value="ECO:0007669"/>
    <property type="project" value="UniProtKB-KW"/>
</dbReference>
<dbReference type="HAMAP" id="MF_00454">
    <property type="entry name" value="FluC"/>
    <property type="match status" value="1"/>
</dbReference>
<comment type="function">
    <text evidence="9 10">Fluoride-specific ion channel. Important for reducing fluoride concentration in the cell, thus reducing its toxicity.</text>
</comment>
<dbReference type="EMBL" id="WEAY01000009">
    <property type="protein sequence ID" value="KAB6838080.1"/>
    <property type="molecule type" value="Genomic_DNA"/>
</dbReference>
<evidence type="ECO:0000313" key="14">
    <source>
        <dbReference type="Proteomes" id="UP000461165"/>
    </source>
</evidence>
<evidence type="ECO:0000256" key="6">
    <source>
        <dbReference type="ARBA" id="ARBA00023303"/>
    </source>
</evidence>
<dbReference type="Proteomes" id="UP000478746">
    <property type="component" value="Unassembled WGS sequence"/>
</dbReference>
<dbReference type="PANTHER" id="PTHR28259">
    <property type="entry name" value="FLUORIDE EXPORT PROTEIN 1-RELATED"/>
    <property type="match status" value="1"/>
</dbReference>
<evidence type="ECO:0000313" key="13">
    <source>
        <dbReference type="EMBL" id="KAB7135518.1"/>
    </source>
</evidence>
<accession>A0A6A2SMZ5</accession>
<feature type="compositionally biased region" description="Low complexity" evidence="11">
    <location>
        <begin position="368"/>
        <end position="388"/>
    </location>
</feature>
<feature type="transmembrane region" description="Helical" evidence="10">
    <location>
        <begin position="151"/>
        <end position="174"/>
    </location>
</feature>
<name>A0A6A2SMZ5_BIFLN</name>
<keyword evidence="6 10" id="KW-0407">Ion channel</keyword>
<comment type="catalytic activity">
    <reaction evidence="8">
        <text>fluoride(in) = fluoride(out)</text>
        <dbReference type="Rhea" id="RHEA:76159"/>
        <dbReference type="ChEBI" id="CHEBI:17051"/>
    </reaction>
    <physiologicalReaction direction="left-to-right" evidence="8">
        <dbReference type="Rhea" id="RHEA:76160"/>
    </physiologicalReaction>
</comment>
<comment type="subcellular location">
    <subcellularLocation>
        <location evidence="1 10">Cell membrane</location>
        <topology evidence="1 10">Multi-pass membrane protein</topology>
    </subcellularLocation>
</comment>
<keyword evidence="4 10" id="KW-1133">Transmembrane helix</keyword>
<feature type="region of interest" description="Disordered" evidence="11">
    <location>
        <begin position="45"/>
        <end position="68"/>
    </location>
</feature>
<dbReference type="AlphaFoldDB" id="A0A6A2SMZ5"/>
<evidence type="ECO:0000256" key="1">
    <source>
        <dbReference type="ARBA" id="ARBA00004651"/>
    </source>
</evidence>